<feature type="compositionally biased region" description="Acidic residues" evidence="1">
    <location>
        <begin position="159"/>
        <end position="181"/>
    </location>
</feature>
<keyword evidence="3" id="KW-1185">Reference proteome</keyword>
<evidence type="ECO:0000313" key="3">
    <source>
        <dbReference type="Proteomes" id="UP000261520"/>
    </source>
</evidence>
<evidence type="ECO:0000313" key="2">
    <source>
        <dbReference type="Ensembl" id="ENSPMGP00000019226.1"/>
    </source>
</evidence>
<protein>
    <submittedName>
        <fullName evidence="2">Uncharacterized protein</fullName>
    </submittedName>
</protein>
<accession>A0A3B4ASA8</accession>
<dbReference type="STRING" id="409849.ENSPMGP00000019226"/>
<feature type="region of interest" description="Disordered" evidence="1">
    <location>
        <begin position="158"/>
        <end position="203"/>
    </location>
</feature>
<organism evidence="2 3">
    <name type="scientific">Periophthalmus magnuspinnatus</name>
    <dbReference type="NCBI Taxonomy" id="409849"/>
    <lineage>
        <taxon>Eukaryota</taxon>
        <taxon>Metazoa</taxon>
        <taxon>Chordata</taxon>
        <taxon>Craniata</taxon>
        <taxon>Vertebrata</taxon>
        <taxon>Euteleostomi</taxon>
        <taxon>Actinopterygii</taxon>
        <taxon>Neopterygii</taxon>
        <taxon>Teleostei</taxon>
        <taxon>Neoteleostei</taxon>
        <taxon>Acanthomorphata</taxon>
        <taxon>Gobiaria</taxon>
        <taxon>Gobiiformes</taxon>
        <taxon>Gobioidei</taxon>
        <taxon>Gobiidae</taxon>
        <taxon>Oxudercinae</taxon>
        <taxon>Periophthalmus</taxon>
    </lineage>
</organism>
<feature type="compositionally biased region" description="Basic and acidic residues" evidence="1">
    <location>
        <begin position="38"/>
        <end position="49"/>
    </location>
</feature>
<feature type="compositionally biased region" description="Basic and acidic residues" evidence="1">
    <location>
        <begin position="61"/>
        <end position="97"/>
    </location>
</feature>
<dbReference type="PANTHER" id="PTHR22909">
    <property type="entry name" value="GOLGI INTEGRAL MEMBRANE PROTEIN 4"/>
    <property type="match status" value="1"/>
</dbReference>
<dbReference type="PANTHER" id="PTHR22909:SF24">
    <property type="entry name" value="GOLGI INTEGRAL MEMBRANE PROTEIN 4-RELATED"/>
    <property type="match status" value="1"/>
</dbReference>
<name>A0A3B4ASA8_9GOBI</name>
<feature type="compositionally biased region" description="Low complexity" evidence="1">
    <location>
        <begin position="50"/>
        <end position="60"/>
    </location>
</feature>
<sequence length="218" mass="25825">MHPQESHSDLHMNPHVLPGAQVAVEQVKSAYEQQQEQQRLEAQRAEERQQMQLKQQQAQAERARVMREREQRLREEQERENQQHREADRREQILREEQHRSGTTTIIRMENVTIREIVGYMWNIHLDFFKNSKYPTELYRLLPSIIMCICAQMAGNPDQQEDTLDDQYQEEGEDEGQEELADGGKREEEAEEEGEDTYNEDNIEQVGNVFLKIQMSSL</sequence>
<dbReference type="AlphaFoldDB" id="A0A3B4ASA8"/>
<dbReference type="Ensembl" id="ENSPMGT00000020500.1">
    <property type="protein sequence ID" value="ENSPMGP00000019226.1"/>
    <property type="gene ID" value="ENSPMGG00000015625.1"/>
</dbReference>
<proteinExistence type="predicted"/>
<dbReference type="GO" id="GO:0000139">
    <property type="term" value="C:Golgi membrane"/>
    <property type="evidence" value="ECO:0007669"/>
    <property type="project" value="InterPro"/>
</dbReference>
<feature type="compositionally biased region" description="Acidic residues" evidence="1">
    <location>
        <begin position="189"/>
        <end position="203"/>
    </location>
</feature>
<evidence type="ECO:0000256" key="1">
    <source>
        <dbReference type="SAM" id="MobiDB-lite"/>
    </source>
</evidence>
<dbReference type="Proteomes" id="UP000261520">
    <property type="component" value="Unplaced"/>
</dbReference>
<dbReference type="InterPro" id="IPR042336">
    <property type="entry name" value="GOLIM4"/>
</dbReference>
<reference evidence="2" key="1">
    <citation type="submission" date="2025-08" db="UniProtKB">
        <authorList>
            <consortium name="Ensembl"/>
        </authorList>
    </citation>
    <scope>IDENTIFICATION</scope>
</reference>
<reference evidence="2" key="2">
    <citation type="submission" date="2025-09" db="UniProtKB">
        <authorList>
            <consortium name="Ensembl"/>
        </authorList>
    </citation>
    <scope>IDENTIFICATION</scope>
</reference>
<feature type="region of interest" description="Disordered" evidence="1">
    <location>
        <begin position="27"/>
        <end position="97"/>
    </location>
</feature>